<organism evidence="1 2">
    <name type="scientific">Spirosoma utsteinense</name>
    <dbReference type="NCBI Taxonomy" id="2585773"/>
    <lineage>
        <taxon>Bacteria</taxon>
        <taxon>Pseudomonadati</taxon>
        <taxon>Bacteroidota</taxon>
        <taxon>Cytophagia</taxon>
        <taxon>Cytophagales</taxon>
        <taxon>Cytophagaceae</taxon>
        <taxon>Spirosoma</taxon>
    </lineage>
</organism>
<sequence>MSQYLEIPDTSDSNYWALKITHNGDRSTTFVPKDKELHHELKVRAWKIIQSKQTRRTKVKV</sequence>
<name>A0ABR6WFF0_9BACT</name>
<reference evidence="1 2" key="1">
    <citation type="submission" date="2019-06" db="EMBL/GenBank/DDBJ databases">
        <title>Spirosoma utsteinense sp. nov. isolated from Antarctic ice-free soils.</title>
        <authorList>
            <person name="Tahon G."/>
        </authorList>
    </citation>
    <scope>NUCLEOTIDE SEQUENCE [LARGE SCALE GENOMIC DNA]</scope>
    <source>
        <strain evidence="1 2">LMG 31447</strain>
    </source>
</reference>
<keyword evidence="2" id="KW-1185">Reference proteome</keyword>
<evidence type="ECO:0000313" key="2">
    <source>
        <dbReference type="Proteomes" id="UP000700732"/>
    </source>
</evidence>
<gene>
    <name evidence="1" type="ORF">FH603_5440</name>
</gene>
<accession>A0ABR6WFF0</accession>
<proteinExistence type="predicted"/>
<protein>
    <recommendedName>
        <fullName evidence="3">DUF1508 domain-containing protein</fullName>
    </recommendedName>
</protein>
<dbReference type="Proteomes" id="UP000700732">
    <property type="component" value="Unassembled WGS sequence"/>
</dbReference>
<evidence type="ECO:0000313" key="1">
    <source>
        <dbReference type="EMBL" id="MBC3794908.1"/>
    </source>
</evidence>
<dbReference type="EMBL" id="VFIA01000065">
    <property type="protein sequence ID" value="MBC3794908.1"/>
    <property type="molecule type" value="Genomic_DNA"/>
</dbReference>
<comment type="caution">
    <text evidence="1">The sequence shown here is derived from an EMBL/GenBank/DDBJ whole genome shotgun (WGS) entry which is preliminary data.</text>
</comment>
<evidence type="ECO:0008006" key="3">
    <source>
        <dbReference type="Google" id="ProtNLM"/>
    </source>
</evidence>
<dbReference type="RefSeq" id="WP_186741873.1">
    <property type="nucleotide sequence ID" value="NZ_VFIA01000065.1"/>
</dbReference>